<dbReference type="GO" id="GO:0072583">
    <property type="term" value="P:clathrin-dependent endocytosis"/>
    <property type="evidence" value="ECO:0007669"/>
    <property type="project" value="TreeGrafter"/>
</dbReference>
<evidence type="ECO:0000256" key="2">
    <source>
        <dbReference type="ARBA" id="ARBA00004180"/>
    </source>
</evidence>
<comment type="function">
    <text evidence="1 7">Clathrin is the major protein of the polyhedral coat of coated pits and vesicles.</text>
</comment>
<dbReference type="GO" id="GO:0032050">
    <property type="term" value="F:clathrin heavy chain binding"/>
    <property type="evidence" value="ECO:0007669"/>
    <property type="project" value="TreeGrafter"/>
</dbReference>
<proteinExistence type="inferred from homology"/>
<gene>
    <name evidence="10" type="ORF">Salat_2307900</name>
</gene>
<keyword evidence="4 7" id="KW-0472">Membrane</keyword>
<evidence type="ECO:0000256" key="7">
    <source>
        <dbReference type="RuleBase" id="RU363137"/>
    </source>
</evidence>
<evidence type="ECO:0000313" key="10">
    <source>
        <dbReference type="EMBL" id="KAK4418951.1"/>
    </source>
</evidence>
<accession>A0AAE1XWL4</accession>
<comment type="caution">
    <text evidence="10">The sequence shown here is derived from an EMBL/GenBank/DDBJ whole genome shotgun (WGS) entry which is preliminary data.</text>
</comment>
<reference evidence="10" key="1">
    <citation type="submission" date="2020-06" db="EMBL/GenBank/DDBJ databases">
        <authorList>
            <person name="Li T."/>
            <person name="Hu X."/>
            <person name="Zhang T."/>
            <person name="Song X."/>
            <person name="Zhang H."/>
            <person name="Dai N."/>
            <person name="Sheng W."/>
            <person name="Hou X."/>
            <person name="Wei L."/>
        </authorList>
    </citation>
    <scope>NUCLEOTIDE SEQUENCE</scope>
    <source>
        <strain evidence="10">3651</strain>
        <tissue evidence="10">Leaf</tissue>
    </source>
</reference>
<keyword evidence="11" id="KW-1185">Reference proteome</keyword>
<evidence type="ECO:0000256" key="6">
    <source>
        <dbReference type="ARBA" id="ARBA00023329"/>
    </source>
</evidence>
<dbReference type="Proteomes" id="UP001293254">
    <property type="component" value="Unassembled WGS sequence"/>
</dbReference>
<feature type="compositionally biased region" description="Basic and acidic residues" evidence="9">
    <location>
        <begin position="261"/>
        <end position="271"/>
    </location>
</feature>
<feature type="region of interest" description="Disordered" evidence="9">
    <location>
        <begin position="66"/>
        <end position="105"/>
    </location>
</feature>
<evidence type="ECO:0000256" key="3">
    <source>
        <dbReference type="ARBA" id="ARBA00005263"/>
    </source>
</evidence>
<dbReference type="AlphaFoldDB" id="A0AAE1XWL4"/>
<evidence type="ECO:0000256" key="4">
    <source>
        <dbReference type="ARBA" id="ARBA00023136"/>
    </source>
</evidence>
<keyword evidence="5 7" id="KW-0168">Coated pit</keyword>
<sequence length="338" mass="38412">MHGTEIPVGNQMEALVTLPTIFAYSGCNLSTIHAKVTTGHFSPKYLSQRKPLQTFVLYATMYKRKGSTDRLNPSRRRNRKRQRVMSSGFTGSFGEDSPRHSSQRFDSARFESFPNYAGSELMREAGFEDDSSAYGSGAVDPPPPAEEISEGGDFAVNGAIPPPPAEEGFALREWRRSNAIRLEEKERREKEVLKEIIKEADEYKAEYYRKWKIRCENSRDVNREKEKLFLESREKFHAEADQSYWKAIAELIPKEVPVIEKKGKKDKEKKPNIIVIQGPKPGKPTDLSRMRQILVKLKHKPPGHMLPPPREPQKDAKGEELDHPASSTSMSENQAVAK</sequence>
<evidence type="ECO:0000256" key="9">
    <source>
        <dbReference type="SAM" id="MobiDB-lite"/>
    </source>
</evidence>
<dbReference type="Pfam" id="PF01086">
    <property type="entry name" value="Clathrin_lg_ch"/>
    <property type="match status" value="1"/>
</dbReference>
<comment type="similarity">
    <text evidence="3 7">Belongs to the clathrin light chain family.</text>
</comment>
<evidence type="ECO:0000313" key="11">
    <source>
        <dbReference type="Proteomes" id="UP001293254"/>
    </source>
</evidence>
<feature type="compositionally biased region" description="Basic and acidic residues" evidence="9">
    <location>
        <begin position="311"/>
        <end position="323"/>
    </location>
</feature>
<feature type="region of interest" description="Disordered" evidence="9">
    <location>
        <begin position="261"/>
        <end position="338"/>
    </location>
</feature>
<keyword evidence="8" id="KW-0175">Coiled coil</keyword>
<feature type="compositionally biased region" description="Basic residues" evidence="9">
    <location>
        <begin position="73"/>
        <end position="83"/>
    </location>
</feature>
<dbReference type="InterPro" id="IPR000996">
    <property type="entry name" value="Clathrin_L-chain"/>
</dbReference>
<dbReference type="GO" id="GO:0005198">
    <property type="term" value="F:structural molecule activity"/>
    <property type="evidence" value="ECO:0007669"/>
    <property type="project" value="InterPro"/>
</dbReference>
<keyword evidence="6 7" id="KW-0968">Cytoplasmic vesicle</keyword>
<dbReference type="EMBL" id="JACGWO010000009">
    <property type="protein sequence ID" value="KAK4418951.1"/>
    <property type="molecule type" value="Genomic_DNA"/>
</dbReference>
<dbReference type="GO" id="GO:0006886">
    <property type="term" value="P:intracellular protein transport"/>
    <property type="evidence" value="ECO:0007669"/>
    <property type="project" value="InterPro"/>
</dbReference>
<dbReference type="PANTHER" id="PTHR10639:SF37">
    <property type="entry name" value="CLATHRIN LIGHT CHAIN"/>
    <property type="match status" value="1"/>
</dbReference>
<evidence type="ECO:0000256" key="5">
    <source>
        <dbReference type="ARBA" id="ARBA00023176"/>
    </source>
</evidence>
<name>A0AAE1XWL4_9LAMI</name>
<feature type="compositionally biased region" description="Polar residues" evidence="9">
    <location>
        <begin position="325"/>
        <end position="338"/>
    </location>
</feature>
<evidence type="ECO:0000256" key="8">
    <source>
        <dbReference type="SAM" id="Coils"/>
    </source>
</evidence>
<dbReference type="PANTHER" id="PTHR10639">
    <property type="entry name" value="CLATHRIN LIGHT CHAIN"/>
    <property type="match status" value="1"/>
</dbReference>
<protein>
    <recommendedName>
        <fullName evidence="7">Clathrin light chain</fullName>
    </recommendedName>
</protein>
<comment type="subcellular location">
    <subcellularLocation>
        <location evidence="2 7">Cytoplasmic vesicle membrane</location>
        <topology evidence="2 7">Peripheral membrane protein</topology>
        <orientation evidence="2 7">Cytoplasmic side</orientation>
    </subcellularLocation>
    <subcellularLocation>
        <location evidence="7">Membrane</location>
        <location evidence="7">Coated pit</location>
        <topology evidence="7">Peripheral membrane protein</topology>
        <orientation evidence="7">Cytoplasmic side</orientation>
    </subcellularLocation>
    <text evidence="7">Cytoplasmic face of coated pits and vesicles.</text>
</comment>
<dbReference type="GO" id="GO:0030130">
    <property type="term" value="C:clathrin coat of trans-Golgi network vesicle"/>
    <property type="evidence" value="ECO:0007669"/>
    <property type="project" value="InterPro"/>
</dbReference>
<evidence type="ECO:0000256" key="1">
    <source>
        <dbReference type="ARBA" id="ARBA00003913"/>
    </source>
</evidence>
<organism evidence="10 11">
    <name type="scientific">Sesamum alatum</name>
    <dbReference type="NCBI Taxonomy" id="300844"/>
    <lineage>
        <taxon>Eukaryota</taxon>
        <taxon>Viridiplantae</taxon>
        <taxon>Streptophyta</taxon>
        <taxon>Embryophyta</taxon>
        <taxon>Tracheophyta</taxon>
        <taxon>Spermatophyta</taxon>
        <taxon>Magnoliopsida</taxon>
        <taxon>eudicotyledons</taxon>
        <taxon>Gunneridae</taxon>
        <taxon>Pentapetalae</taxon>
        <taxon>asterids</taxon>
        <taxon>lamiids</taxon>
        <taxon>Lamiales</taxon>
        <taxon>Pedaliaceae</taxon>
        <taxon>Sesamum</taxon>
    </lineage>
</organism>
<feature type="coiled-coil region" evidence="8">
    <location>
        <begin position="179"/>
        <end position="206"/>
    </location>
</feature>
<reference evidence="10" key="2">
    <citation type="journal article" date="2024" name="Plant">
        <title>Genomic evolution and insights into agronomic trait innovations of Sesamum species.</title>
        <authorList>
            <person name="Miao H."/>
            <person name="Wang L."/>
            <person name="Qu L."/>
            <person name="Liu H."/>
            <person name="Sun Y."/>
            <person name="Le M."/>
            <person name="Wang Q."/>
            <person name="Wei S."/>
            <person name="Zheng Y."/>
            <person name="Lin W."/>
            <person name="Duan Y."/>
            <person name="Cao H."/>
            <person name="Xiong S."/>
            <person name="Wang X."/>
            <person name="Wei L."/>
            <person name="Li C."/>
            <person name="Ma Q."/>
            <person name="Ju M."/>
            <person name="Zhao R."/>
            <person name="Li G."/>
            <person name="Mu C."/>
            <person name="Tian Q."/>
            <person name="Mei H."/>
            <person name="Zhang T."/>
            <person name="Gao T."/>
            <person name="Zhang H."/>
        </authorList>
    </citation>
    <scope>NUCLEOTIDE SEQUENCE</scope>
    <source>
        <strain evidence="10">3651</strain>
    </source>
</reference>
<dbReference type="GO" id="GO:0030132">
    <property type="term" value="C:clathrin coat of coated pit"/>
    <property type="evidence" value="ECO:0007669"/>
    <property type="project" value="InterPro"/>
</dbReference>